<dbReference type="Proteomes" id="UP000249682">
    <property type="component" value="Chromosome"/>
</dbReference>
<protein>
    <submittedName>
        <fullName evidence="1">Uncharacterized protein</fullName>
    </submittedName>
</protein>
<organism evidence="1 2">
    <name type="scientific">Mycobacterium leprae</name>
    <dbReference type="NCBI Taxonomy" id="1769"/>
    <lineage>
        <taxon>Bacteria</taxon>
        <taxon>Bacillati</taxon>
        <taxon>Actinomycetota</taxon>
        <taxon>Actinomycetes</taxon>
        <taxon>Mycobacteriales</taxon>
        <taxon>Mycobacteriaceae</taxon>
        <taxon>Mycobacterium</taxon>
    </lineage>
</organism>
<dbReference type="AlphaFoldDB" id="A0AAD0P4N5"/>
<dbReference type="EMBL" id="CP029543">
    <property type="protein sequence ID" value="AWV47600.1"/>
    <property type="molecule type" value="Genomic_DNA"/>
</dbReference>
<reference evidence="1 2" key="1">
    <citation type="submission" date="2018-05" db="EMBL/GenBank/DDBJ databases">
        <title>Evolution of small genomes with special reference to Mycobacterium leprae.</title>
        <authorList>
            <person name="Mohanty P.S."/>
            <person name="Bansal A.K."/>
            <person name="Gupta U.D."/>
            <person name="Naaz F."/>
            <person name="Dwivedi V.D."/>
            <person name="Singh H."/>
            <person name="Gupta G."/>
            <person name="Sharma S."/>
            <person name="Arora M."/>
        </authorList>
    </citation>
    <scope>NUCLEOTIDE SEQUENCE [LARGE SCALE GENOMIC DNA]</scope>
    <source>
        <strain evidence="1 2">MRHRU-235-G</strain>
    </source>
</reference>
<evidence type="ECO:0000313" key="2">
    <source>
        <dbReference type="Proteomes" id="UP000249682"/>
    </source>
</evidence>
<proteinExistence type="predicted"/>
<accession>A0AAD0P4N5</accession>
<gene>
    <name evidence="1" type="ORF">DIJ64_04495</name>
</gene>
<name>A0AAD0P4N5_MYCLR</name>
<sequence>MRLMELVSQAVSDVSTAWTGFTTHLVHRFQFLTKTIAAQCEAVDAFLRFARLVSVLHPDVVLRGNVGAADVAGVNVGSDR</sequence>
<evidence type="ECO:0000313" key="1">
    <source>
        <dbReference type="EMBL" id="AWV47600.1"/>
    </source>
</evidence>